<evidence type="ECO:0000313" key="2">
    <source>
        <dbReference type="EMBL" id="CAA9458253.1"/>
    </source>
</evidence>
<proteinExistence type="predicted"/>
<sequence>MVMEEENVYVTLESEPQMLLIEKTWLWCSENEGESTNSRSSDGARREALR</sequence>
<gene>
    <name evidence="2" type="ORF">AVDCRST_MAG14-1999</name>
</gene>
<dbReference type="AlphaFoldDB" id="A0A6J4R1A0"/>
<reference evidence="2" key="1">
    <citation type="submission" date="2020-02" db="EMBL/GenBank/DDBJ databases">
        <authorList>
            <person name="Meier V. D."/>
        </authorList>
    </citation>
    <scope>NUCLEOTIDE SEQUENCE</scope>
    <source>
        <strain evidence="2">AVDCRST_MAG14</strain>
    </source>
</reference>
<organism evidence="2">
    <name type="scientific">uncultured Rubrobacteraceae bacterium</name>
    <dbReference type="NCBI Taxonomy" id="349277"/>
    <lineage>
        <taxon>Bacteria</taxon>
        <taxon>Bacillati</taxon>
        <taxon>Actinomycetota</taxon>
        <taxon>Rubrobacteria</taxon>
        <taxon>Rubrobacterales</taxon>
        <taxon>Rubrobacteraceae</taxon>
        <taxon>environmental samples</taxon>
    </lineage>
</organism>
<accession>A0A6J4R1A0</accession>
<feature type="region of interest" description="Disordered" evidence="1">
    <location>
        <begin position="31"/>
        <end position="50"/>
    </location>
</feature>
<evidence type="ECO:0000256" key="1">
    <source>
        <dbReference type="SAM" id="MobiDB-lite"/>
    </source>
</evidence>
<dbReference type="EMBL" id="CADCVG010000084">
    <property type="protein sequence ID" value="CAA9458253.1"/>
    <property type="molecule type" value="Genomic_DNA"/>
</dbReference>
<name>A0A6J4R1A0_9ACTN</name>
<protein>
    <submittedName>
        <fullName evidence="2">Uncharacterized protein</fullName>
    </submittedName>
</protein>